<evidence type="ECO:0000313" key="3">
    <source>
        <dbReference type="Proteomes" id="UP000230002"/>
    </source>
</evidence>
<dbReference type="EMBL" id="AYKW01000007">
    <property type="protein sequence ID" value="PIL33479.1"/>
    <property type="molecule type" value="Genomic_DNA"/>
</dbReference>
<dbReference type="Proteomes" id="UP000230002">
    <property type="component" value="Unassembled WGS sequence"/>
</dbReference>
<organism evidence="2 3">
    <name type="scientific">Ganoderma sinense ZZ0214-1</name>
    <dbReference type="NCBI Taxonomy" id="1077348"/>
    <lineage>
        <taxon>Eukaryota</taxon>
        <taxon>Fungi</taxon>
        <taxon>Dikarya</taxon>
        <taxon>Basidiomycota</taxon>
        <taxon>Agaricomycotina</taxon>
        <taxon>Agaricomycetes</taxon>
        <taxon>Polyporales</taxon>
        <taxon>Polyporaceae</taxon>
        <taxon>Ganoderma</taxon>
    </lineage>
</organism>
<protein>
    <submittedName>
        <fullName evidence="2">Uncharacterized protein</fullName>
    </submittedName>
</protein>
<feature type="region of interest" description="Disordered" evidence="1">
    <location>
        <begin position="164"/>
        <end position="233"/>
    </location>
</feature>
<evidence type="ECO:0000313" key="2">
    <source>
        <dbReference type="EMBL" id="PIL33479.1"/>
    </source>
</evidence>
<feature type="compositionally biased region" description="Polar residues" evidence="1">
    <location>
        <begin position="186"/>
        <end position="199"/>
    </location>
</feature>
<feature type="region of interest" description="Disordered" evidence="1">
    <location>
        <begin position="41"/>
        <end position="69"/>
    </location>
</feature>
<accession>A0A2G8SI82</accession>
<evidence type="ECO:0000256" key="1">
    <source>
        <dbReference type="SAM" id="MobiDB-lite"/>
    </source>
</evidence>
<gene>
    <name evidence="2" type="ORF">GSI_04102</name>
</gene>
<proteinExistence type="predicted"/>
<name>A0A2G8SI82_9APHY</name>
<feature type="compositionally biased region" description="Basic and acidic residues" evidence="1">
    <location>
        <begin position="201"/>
        <end position="212"/>
    </location>
</feature>
<reference evidence="2 3" key="1">
    <citation type="journal article" date="2015" name="Sci. Rep.">
        <title>Chromosome-level genome map provides insights into diverse defense mechanisms in the medicinal fungus Ganoderma sinense.</title>
        <authorList>
            <person name="Zhu Y."/>
            <person name="Xu J."/>
            <person name="Sun C."/>
            <person name="Zhou S."/>
            <person name="Xu H."/>
            <person name="Nelson D.R."/>
            <person name="Qian J."/>
            <person name="Song J."/>
            <person name="Luo H."/>
            <person name="Xiang L."/>
            <person name="Li Y."/>
            <person name="Xu Z."/>
            <person name="Ji A."/>
            <person name="Wang L."/>
            <person name="Lu S."/>
            <person name="Hayward A."/>
            <person name="Sun W."/>
            <person name="Li X."/>
            <person name="Schwartz D.C."/>
            <person name="Wang Y."/>
            <person name="Chen S."/>
        </authorList>
    </citation>
    <scope>NUCLEOTIDE SEQUENCE [LARGE SCALE GENOMIC DNA]</scope>
    <source>
        <strain evidence="2 3">ZZ0214-1</strain>
    </source>
</reference>
<keyword evidence="3" id="KW-1185">Reference proteome</keyword>
<dbReference type="AlphaFoldDB" id="A0A2G8SI82"/>
<comment type="caution">
    <text evidence="2">The sequence shown here is derived from an EMBL/GenBank/DDBJ whole genome shotgun (WGS) entry which is preliminary data.</text>
</comment>
<sequence length="286" mass="29968">MSDGGKLTPAVQLLDVHASNLLYPPVDNLAHDPLENDVEMSFAPADPLEPPSRDPGGEHGTWQRLYTPSGQNTRKGTAIICICCLAMAIGERPCPHPINRDFYNGMDSTGGSSSSGGGSAGPMSVAPAVPSGLAAAYHAPEVGHVQDASSWKYSPRLDPLVDPSASRGHYASSPAPSADSVFSGGLSRSSTIKGPSSSAEAKVDDCNVKVERSTTSSQPVAGAPGAPHVSRLPPRFQRYQTSYPTPPQYLVAVGRHVGVFASEPSYVNGPLGFSHFLGDNYEEDVK</sequence>